<evidence type="ECO:0000313" key="4">
    <source>
        <dbReference type="EMBL" id="GLI61381.1"/>
    </source>
</evidence>
<feature type="non-terminal residue" evidence="4">
    <location>
        <position position="774"/>
    </location>
</feature>
<feature type="region of interest" description="Disordered" evidence="1">
    <location>
        <begin position="590"/>
        <end position="774"/>
    </location>
</feature>
<dbReference type="PANTHER" id="PTHR24216:SF65">
    <property type="entry name" value="PAXILLIN-LIKE PROTEIN 1"/>
    <property type="match status" value="1"/>
</dbReference>
<dbReference type="PANTHER" id="PTHR24216">
    <property type="entry name" value="PAXILLIN-RELATED"/>
    <property type="match status" value="1"/>
</dbReference>
<evidence type="ECO:0000256" key="2">
    <source>
        <dbReference type="SAM" id="SignalP"/>
    </source>
</evidence>
<evidence type="ECO:0000256" key="1">
    <source>
        <dbReference type="SAM" id="MobiDB-lite"/>
    </source>
</evidence>
<feature type="domain" description="Peptidase M11 gametolysin" evidence="3">
    <location>
        <begin position="257"/>
        <end position="559"/>
    </location>
</feature>
<comment type="caution">
    <text evidence="4">The sequence shown here is derived from an EMBL/GenBank/DDBJ whole genome shotgun (WGS) entry which is preliminary data.</text>
</comment>
<feature type="chain" id="PRO_5047522161" description="Peptidase M11 gametolysin domain-containing protein" evidence="2">
    <location>
        <begin position="21"/>
        <end position="774"/>
    </location>
</feature>
<feature type="compositionally biased region" description="Pro residues" evidence="1">
    <location>
        <begin position="763"/>
        <end position="774"/>
    </location>
</feature>
<organism evidence="4 5">
    <name type="scientific">Volvox africanus</name>
    <dbReference type="NCBI Taxonomy" id="51714"/>
    <lineage>
        <taxon>Eukaryota</taxon>
        <taxon>Viridiplantae</taxon>
        <taxon>Chlorophyta</taxon>
        <taxon>core chlorophytes</taxon>
        <taxon>Chlorophyceae</taxon>
        <taxon>CS clade</taxon>
        <taxon>Chlamydomonadales</taxon>
        <taxon>Volvocaceae</taxon>
        <taxon>Volvox</taxon>
    </lineage>
</organism>
<dbReference type="Pfam" id="PF05548">
    <property type="entry name" value="Peptidase_M11"/>
    <property type="match status" value="1"/>
</dbReference>
<accession>A0ABQ5RUS5</accession>
<feature type="region of interest" description="Disordered" evidence="1">
    <location>
        <begin position="81"/>
        <end position="118"/>
    </location>
</feature>
<keyword evidence="5" id="KW-1185">Reference proteome</keyword>
<evidence type="ECO:0000259" key="3">
    <source>
        <dbReference type="Pfam" id="PF05548"/>
    </source>
</evidence>
<keyword evidence="2" id="KW-0732">Signal</keyword>
<dbReference type="Proteomes" id="UP001165090">
    <property type="component" value="Unassembled WGS sequence"/>
</dbReference>
<feature type="compositionally biased region" description="Pro residues" evidence="1">
    <location>
        <begin position="598"/>
        <end position="743"/>
    </location>
</feature>
<dbReference type="PRINTS" id="PR01217">
    <property type="entry name" value="PRICHEXTENSN"/>
</dbReference>
<reference evidence="4 5" key="1">
    <citation type="journal article" date="2023" name="IScience">
        <title>Expanded male sex-determining region conserved during the evolution of homothallism in the green alga Volvox.</title>
        <authorList>
            <person name="Yamamoto K."/>
            <person name="Matsuzaki R."/>
            <person name="Mahakham W."/>
            <person name="Heman W."/>
            <person name="Sekimoto H."/>
            <person name="Kawachi M."/>
            <person name="Minakuchi Y."/>
            <person name="Toyoda A."/>
            <person name="Nozaki H."/>
        </authorList>
    </citation>
    <scope>NUCLEOTIDE SEQUENCE [LARGE SCALE GENOMIC DNA]</scope>
    <source>
        <strain evidence="4 5">NIES-4468</strain>
    </source>
</reference>
<evidence type="ECO:0000313" key="5">
    <source>
        <dbReference type="Proteomes" id="UP001165090"/>
    </source>
</evidence>
<dbReference type="EMBL" id="BSDZ01000010">
    <property type="protein sequence ID" value="GLI61381.1"/>
    <property type="molecule type" value="Genomic_DNA"/>
</dbReference>
<feature type="compositionally biased region" description="Polar residues" evidence="1">
    <location>
        <begin position="81"/>
        <end position="95"/>
    </location>
</feature>
<protein>
    <recommendedName>
        <fullName evidence="3">Peptidase M11 gametolysin domain-containing protein</fullName>
    </recommendedName>
</protein>
<proteinExistence type="predicted"/>
<sequence length="774" mass="80510">MWKLTLLTLFLLQSTQVVFPFPGGSNGSEGVRVFENARSLVSLEPVPPSDSPIIALTSSASPNAAPTLHAVPLSGAINPAVSQPWNTGTGSQQREYPNPGSHPPVPPSLATIATDSSGGNYTNPVPNLAITATAIVDFAVRPQDITNSLSGGIGLSGAEPSFSVTQLTGELLYVAIDDGKQAWAVRNLDGSLTPIVRSFVLPPTDPSGKHLLPGTVVTVDCIIDPATGQCSPAPGTAIVVLAEAVFAATSGNVTQRPLVIILDYGSCGLSPDLTPSDVRTIFLGVSGDGSTGVARKYAQCSYGKFTINATAFMAITVPANCTTAVTASCSWWALSQNGDAGARAALGISLFSSFTNYIYVVPPGLSNVCPWAGLALLPGRQVWLMTSTYGVRRWGTVMQETIHNYGLWHSWQNGVEYEDYSTAMGRGEACPNAAEISRLGWATPAAGAEAINSAVLRAGNPLTFVLPATYLTGDNNYLRVTPDWMASYKSAVSAKNLYLAVRVALAGDSRLDPYYASKVNVHEVNATLDNGYPNAAYMNTDRQVQFIDAVPSYSQKTLTDYNLVVYGGVWVANDTLRVHLCRFTLSAGECPSLSSLEPVPPPPRPPPPSPPLPPPPRPPPSGKSPPRPPPAKSPPPIPPPPSPGPPSPTPPNLPPPLPPPPPPSPPPPPTPPPPSPPPPSPSPPPPPDTPPPSPGPPSPPPPPPPSPPPPSPPPPSPPPPSPPPPLLHRRPSPPPPRLPPSIPSTPSAQASKPPESVLASAQPPSPPPPSPLPP</sequence>
<gene>
    <name evidence="4" type="ORF">VaNZ11_003749</name>
</gene>
<dbReference type="InterPro" id="IPR008752">
    <property type="entry name" value="Peptidase_M11"/>
</dbReference>
<feature type="signal peptide" evidence="2">
    <location>
        <begin position="1"/>
        <end position="20"/>
    </location>
</feature>
<name>A0ABQ5RUS5_9CHLO</name>